<evidence type="ECO:0000313" key="3">
    <source>
        <dbReference type="EMBL" id="CAF1027687.1"/>
    </source>
</evidence>
<dbReference type="EMBL" id="CAJOBA010007221">
    <property type="protein sequence ID" value="CAF3796092.1"/>
    <property type="molecule type" value="Genomic_DNA"/>
</dbReference>
<reference evidence="2" key="1">
    <citation type="submission" date="2021-02" db="EMBL/GenBank/DDBJ databases">
        <authorList>
            <person name="Nowell W R."/>
        </authorList>
    </citation>
    <scope>NUCLEOTIDE SEQUENCE</scope>
</reference>
<keyword evidence="6" id="KW-1185">Reference proteome</keyword>
<evidence type="ECO:0000313" key="6">
    <source>
        <dbReference type="Proteomes" id="UP000663829"/>
    </source>
</evidence>
<evidence type="ECO:0000256" key="1">
    <source>
        <dbReference type="SAM" id="Coils"/>
    </source>
</evidence>
<keyword evidence="1" id="KW-0175">Coiled coil</keyword>
<comment type="caution">
    <text evidence="2">The sequence shown here is derived from an EMBL/GenBank/DDBJ whole genome shotgun (WGS) entry which is preliminary data.</text>
</comment>
<evidence type="ECO:0000313" key="5">
    <source>
        <dbReference type="EMBL" id="CAF3796092.1"/>
    </source>
</evidence>
<dbReference type="EMBL" id="CAJNOK010007209">
    <property type="protein sequence ID" value="CAF1027687.1"/>
    <property type="molecule type" value="Genomic_DNA"/>
</dbReference>
<gene>
    <name evidence="2" type="ORF">GPM918_LOCUS12201</name>
    <name evidence="3" type="ORF">OVA965_LOCUS15826</name>
    <name evidence="4" type="ORF">SRO942_LOCUS12202</name>
    <name evidence="5" type="ORF">TMI583_LOCUS15836</name>
</gene>
<dbReference type="EMBL" id="CAJOBC010002639">
    <property type="protein sequence ID" value="CAF3743444.1"/>
    <property type="molecule type" value="Genomic_DNA"/>
</dbReference>
<dbReference type="Proteomes" id="UP000677228">
    <property type="component" value="Unassembled WGS sequence"/>
</dbReference>
<protein>
    <submittedName>
        <fullName evidence="2">Uncharacterized protein</fullName>
    </submittedName>
</protein>
<evidence type="ECO:0000313" key="2">
    <source>
        <dbReference type="EMBL" id="CAF0970337.1"/>
    </source>
</evidence>
<name>A0A814END1_9BILA</name>
<dbReference type="Proteomes" id="UP000681722">
    <property type="component" value="Unassembled WGS sequence"/>
</dbReference>
<feature type="non-terminal residue" evidence="2">
    <location>
        <position position="1"/>
    </location>
</feature>
<dbReference type="EMBL" id="CAJNOQ010002639">
    <property type="protein sequence ID" value="CAF0970337.1"/>
    <property type="molecule type" value="Genomic_DNA"/>
</dbReference>
<sequence length="141" mass="16085">ILEFDPTLAGQDITPANLDFNLRKDKTYRRDKSLGTSSVITGNDLQGRTFPNVELQIENSKEEYIPLVDNMQISDHYKTQDSMPYGQMYDPYNSSVEYRIQELSKRLNSLETKLSQDISTVLTILQKQFPSVTPSVSDTIT</sequence>
<proteinExistence type="predicted"/>
<feature type="coiled-coil region" evidence="1">
    <location>
        <begin position="93"/>
        <end position="120"/>
    </location>
</feature>
<evidence type="ECO:0000313" key="4">
    <source>
        <dbReference type="EMBL" id="CAF3743444.1"/>
    </source>
</evidence>
<accession>A0A814END1</accession>
<dbReference type="Proteomes" id="UP000663829">
    <property type="component" value="Unassembled WGS sequence"/>
</dbReference>
<dbReference type="OrthoDB" id="10013600at2759"/>
<dbReference type="AlphaFoldDB" id="A0A814END1"/>
<dbReference type="Proteomes" id="UP000682733">
    <property type="component" value="Unassembled WGS sequence"/>
</dbReference>
<organism evidence="2 6">
    <name type="scientific">Didymodactylos carnosus</name>
    <dbReference type="NCBI Taxonomy" id="1234261"/>
    <lineage>
        <taxon>Eukaryota</taxon>
        <taxon>Metazoa</taxon>
        <taxon>Spiralia</taxon>
        <taxon>Gnathifera</taxon>
        <taxon>Rotifera</taxon>
        <taxon>Eurotatoria</taxon>
        <taxon>Bdelloidea</taxon>
        <taxon>Philodinida</taxon>
        <taxon>Philodinidae</taxon>
        <taxon>Didymodactylos</taxon>
    </lineage>
</organism>